<organism evidence="1 2">
    <name type="scientific">Neorhizobium galegae bv. officinalis</name>
    <dbReference type="NCBI Taxonomy" id="323656"/>
    <lineage>
        <taxon>Bacteria</taxon>
        <taxon>Pseudomonadati</taxon>
        <taxon>Pseudomonadota</taxon>
        <taxon>Alphaproteobacteria</taxon>
        <taxon>Hyphomicrobiales</taxon>
        <taxon>Rhizobiaceae</taxon>
        <taxon>Rhizobium/Agrobacterium group</taxon>
        <taxon>Neorhizobium</taxon>
    </lineage>
</organism>
<dbReference type="Pfam" id="PF05988">
    <property type="entry name" value="DUF899"/>
    <property type="match status" value="1"/>
</dbReference>
<dbReference type="Proteomes" id="UP000039660">
    <property type="component" value="Unassembled WGS sequence"/>
</dbReference>
<dbReference type="RefSeq" id="WP_046637967.1">
    <property type="nucleotide sequence ID" value="NZ_CCRK01000018.1"/>
</dbReference>
<proteinExistence type="predicted"/>
<gene>
    <name evidence="1" type="ORF">NGAL_HAMBI1189_52240</name>
</gene>
<dbReference type="InterPro" id="IPR010296">
    <property type="entry name" value="DUF899_thioredox"/>
</dbReference>
<evidence type="ECO:0000313" key="2">
    <source>
        <dbReference type="Proteomes" id="UP000039660"/>
    </source>
</evidence>
<evidence type="ECO:0000313" key="1">
    <source>
        <dbReference type="EMBL" id="CDZ53896.1"/>
    </source>
</evidence>
<dbReference type="InterPro" id="IPR036249">
    <property type="entry name" value="Thioredoxin-like_sf"/>
</dbReference>
<protein>
    <submittedName>
        <fullName evidence="1">CalU12 protein</fullName>
    </submittedName>
</protein>
<dbReference type="EMBL" id="CCRK01000018">
    <property type="protein sequence ID" value="CDZ53896.1"/>
    <property type="molecule type" value="Genomic_DNA"/>
</dbReference>
<name>A0A0T7H310_NEOGA</name>
<accession>A0A0T7H310</accession>
<sequence length="232" mass="27148">MRNQVVSPEEWLKARLDLLAAEKEFTRQRDALTRRRMAMPWERVEKPYRFEGPDGGLSLADLFDGRSQLIVYHFMFGPDWQEACKSCSFWADNFNGIPVHLNHRDVAFVAISRAPLAKLDAYKKRMGWNFPWFSSHGSDFNFDYQVSVRPEDLPKGVAYYNYKVQPSNASEEVGISVFYRDESGEVFHTYSCYSRGVDMLNGAYHFLDLVPKGRDEDDLDYPMAWVRRHDQY</sequence>
<reference evidence="1 2" key="1">
    <citation type="submission" date="2014-08" db="EMBL/GenBank/DDBJ databases">
        <authorList>
            <person name="Chen Y.-H."/>
        </authorList>
    </citation>
    <scope>NUCLEOTIDE SEQUENCE [LARGE SCALE GENOMIC DNA]</scope>
</reference>
<dbReference type="AlphaFoldDB" id="A0A0T7H310"/>
<dbReference type="SUPFAM" id="SSF52833">
    <property type="entry name" value="Thioredoxin-like"/>
    <property type="match status" value="1"/>
</dbReference>